<name>A0A9W3JPF7_BACTU</name>
<sequence>MAGCEFFVMAGFSPLKLKYNNKTMGEWETIVILEEQLLKKSKKTIILKGIVLYWVRISNYGREFAVLKVYEINKIILLNINKDP</sequence>
<dbReference type="KEGG" id="btn:BTF1_15345"/>
<dbReference type="EMBL" id="CP003763">
    <property type="protein sequence ID" value="AFQ27244.1"/>
    <property type="molecule type" value="Genomic_DNA"/>
</dbReference>
<protein>
    <submittedName>
        <fullName evidence="1">Uncharacterized protein</fullName>
    </submittedName>
</protein>
<dbReference type="Proteomes" id="UP000005257">
    <property type="component" value="Chromosome"/>
</dbReference>
<reference evidence="1 2" key="1">
    <citation type="journal article" date="2013" name="Genome Announc.">
        <title>Complete Genome Sequence of Bacillus thuringiensis Serovar Israelensis Strain HD-789.</title>
        <authorList>
            <person name="Doggett N.A."/>
            <person name="Stubben C.J."/>
            <person name="Chertkov O."/>
            <person name="Bruce D.C."/>
            <person name="Detter J.C."/>
            <person name="Johnson S.L."/>
            <person name="Han C.S."/>
        </authorList>
    </citation>
    <scope>NUCLEOTIDE SEQUENCE [LARGE SCALE GENOMIC DNA]</scope>
    <source>
        <strain evidence="1 2">HD-789</strain>
    </source>
</reference>
<proteinExistence type="predicted"/>
<evidence type="ECO:0000313" key="1">
    <source>
        <dbReference type="EMBL" id="AFQ27244.1"/>
    </source>
</evidence>
<evidence type="ECO:0000313" key="2">
    <source>
        <dbReference type="Proteomes" id="UP000005257"/>
    </source>
</evidence>
<organism evidence="1 2">
    <name type="scientific">Bacillus thuringiensis HD-789</name>
    <dbReference type="NCBI Taxonomy" id="1217737"/>
    <lineage>
        <taxon>Bacteria</taxon>
        <taxon>Bacillati</taxon>
        <taxon>Bacillota</taxon>
        <taxon>Bacilli</taxon>
        <taxon>Bacillales</taxon>
        <taxon>Bacillaceae</taxon>
        <taxon>Bacillus</taxon>
        <taxon>Bacillus cereus group</taxon>
    </lineage>
</organism>
<accession>A0A9W3JPF7</accession>
<dbReference type="AlphaFoldDB" id="A0A9W3JPF7"/>
<gene>
    <name evidence="1" type="ORF">BTF1_15345</name>
</gene>